<dbReference type="AlphaFoldDB" id="A0A8T9Q4L2"/>
<feature type="region of interest" description="Disordered" evidence="1">
    <location>
        <begin position="24"/>
        <end position="48"/>
    </location>
</feature>
<accession>A0A8T9Q4L2</accession>
<proteinExistence type="predicted"/>
<organism evidence="3 4">
    <name type="scientific">Hymenobacter cellulosilyticus</name>
    <dbReference type="NCBI Taxonomy" id="2932248"/>
    <lineage>
        <taxon>Bacteria</taxon>
        <taxon>Pseudomonadati</taxon>
        <taxon>Bacteroidota</taxon>
        <taxon>Cytophagia</taxon>
        <taxon>Cytophagales</taxon>
        <taxon>Hymenobacteraceae</taxon>
        <taxon>Hymenobacter</taxon>
    </lineage>
</organism>
<evidence type="ECO:0000313" key="3">
    <source>
        <dbReference type="EMBL" id="UOQ72447.1"/>
    </source>
</evidence>
<dbReference type="Proteomes" id="UP000831796">
    <property type="component" value="Chromosome"/>
</dbReference>
<dbReference type="EMBL" id="CP095046">
    <property type="protein sequence ID" value="UOQ72447.1"/>
    <property type="molecule type" value="Genomic_DNA"/>
</dbReference>
<protein>
    <submittedName>
        <fullName evidence="3">Uncharacterized protein</fullName>
    </submittedName>
</protein>
<keyword evidence="2" id="KW-0732">Signal</keyword>
<sequence length="48" mass="4949">MIHLVRNVLLLSSFLSLAACASSAPARTGAVATPDTTRKPTTQAAPKI</sequence>
<keyword evidence="4" id="KW-1185">Reference proteome</keyword>
<dbReference type="PROSITE" id="PS51257">
    <property type="entry name" value="PROKAR_LIPOPROTEIN"/>
    <property type="match status" value="1"/>
</dbReference>
<dbReference type="RefSeq" id="WP_244675831.1">
    <property type="nucleotide sequence ID" value="NZ_CP095046.1"/>
</dbReference>
<feature type="signal peptide" evidence="2">
    <location>
        <begin position="1"/>
        <end position="18"/>
    </location>
</feature>
<feature type="compositionally biased region" description="Polar residues" evidence="1">
    <location>
        <begin position="39"/>
        <end position="48"/>
    </location>
</feature>
<gene>
    <name evidence="3" type="ORF">MUN79_00055</name>
</gene>
<feature type="chain" id="PRO_5035867416" evidence="2">
    <location>
        <begin position="19"/>
        <end position="48"/>
    </location>
</feature>
<evidence type="ECO:0000256" key="2">
    <source>
        <dbReference type="SAM" id="SignalP"/>
    </source>
</evidence>
<dbReference type="KEGG" id="hcu:MUN79_00055"/>
<reference evidence="3" key="1">
    <citation type="submission" date="2022-04" db="EMBL/GenBank/DDBJ databases">
        <title>Hymenobacter sp. isolated from the air.</title>
        <authorList>
            <person name="Won M."/>
            <person name="Lee C.-M."/>
            <person name="Woen H.-Y."/>
            <person name="Kwon S.-W."/>
        </authorList>
    </citation>
    <scope>NUCLEOTIDE SEQUENCE</scope>
    <source>
        <strain evidence="3">5116S-3</strain>
    </source>
</reference>
<evidence type="ECO:0000256" key="1">
    <source>
        <dbReference type="SAM" id="MobiDB-lite"/>
    </source>
</evidence>
<name>A0A8T9Q4L2_9BACT</name>
<evidence type="ECO:0000313" key="4">
    <source>
        <dbReference type="Proteomes" id="UP000831796"/>
    </source>
</evidence>